<feature type="transmembrane region" description="Helical" evidence="1">
    <location>
        <begin position="155"/>
        <end position="178"/>
    </location>
</feature>
<evidence type="ECO:0000313" key="3">
    <source>
        <dbReference type="Proteomes" id="UP000054011"/>
    </source>
</evidence>
<proteinExistence type="predicted"/>
<keyword evidence="1" id="KW-0812">Transmembrane</keyword>
<dbReference type="Proteomes" id="UP000054011">
    <property type="component" value="Unassembled WGS sequence"/>
</dbReference>
<keyword evidence="1" id="KW-0472">Membrane</keyword>
<comment type="caution">
    <text evidence="2">The sequence shown here is derived from an EMBL/GenBank/DDBJ whole genome shotgun (WGS) entry which is preliminary data.</text>
</comment>
<organism evidence="2 3">
    <name type="scientific">Streptomyces kanasensis</name>
    <dbReference type="NCBI Taxonomy" id="936756"/>
    <lineage>
        <taxon>Bacteria</taxon>
        <taxon>Bacillati</taxon>
        <taxon>Actinomycetota</taxon>
        <taxon>Actinomycetes</taxon>
        <taxon>Kitasatosporales</taxon>
        <taxon>Streptomycetaceae</taxon>
        <taxon>Streptomyces</taxon>
    </lineage>
</organism>
<dbReference type="OrthoDB" id="4179422at2"/>
<evidence type="ECO:0000256" key="1">
    <source>
        <dbReference type="SAM" id="Phobius"/>
    </source>
</evidence>
<keyword evidence="3" id="KW-1185">Reference proteome</keyword>
<sequence>MTGWFACWYAELRKAVLSPVVLLSAAGAALLAAVMGLYGFRHAYRHFEDGAPATYVDEPAGALWAAAQHSGTFVGLLVAGALAGALYAVECESGMWPSLLAARPGRARLLALKGAVALLLTTAFTVVLAAVLFAVGRMAAGVTDFATTEGPGWAAAAQAAARSLVVQILFVTVAFAAASLTRRTVGTMAAALGPVIVLAPIVGIDDIAPLHPQTWVAAWLRLPDEAQYALYLWTREPSPGTGTPGVAALLALAAAHLGVLALAARGDRLFSPAD</sequence>
<feature type="transmembrane region" description="Helical" evidence="1">
    <location>
        <begin position="110"/>
        <end position="135"/>
    </location>
</feature>
<feature type="transmembrane region" description="Helical" evidence="1">
    <location>
        <begin position="20"/>
        <end position="41"/>
    </location>
</feature>
<feature type="transmembrane region" description="Helical" evidence="1">
    <location>
        <begin position="185"/>
        <end position="204"/>
    </location>
</feature>
<dbReference type="AlphaFoldDB" id="A0A117IW25"/>
<dbReference type="RefSeq" id="WP_058943218.1">
    <property type="nucleotide sequence ID" value="NZ_LNSV01000045.1"/>
</dbReference>
<reference evidence="2 3" key="1">
    <citation type="submission" date="2015-11" db="EMBL/GenBank/DDBJ databases">
        <title>Genome-wide analysis reveals the secondary metabolome in Streptomyces kanasensis ZX01.</title>
        <authorList>
            <person name="Zhang G."/>
            <person name="Han L."/>
            <person name="Feng J."/>
            <person name="Zhang X."/>
        </authorList>
    </citation>
    <scope>NUCLEOTIDE SEQUENCE [LARGE SCALE GENOMIC DNA]</scope>
    <source>
        <strain evidence="2 3">ZX01</strain>
    </source>
</reference>
<name>A0A117IW25_9ACTN</name>
<evidence type="ECO:0000313" key="2">
    <source>
        <dbReference type="EMBL" id="KUH37478.1"/>
    </source>
</evidence>
<accession>A0A117IW25</accession>
<dbReference type="STRING" id="936756.ATE80_17885"/>
<gene>
    <name evidence="2" type="ORF">ATE80_17885</name>
</gene>
<protein>
    <submittedName>
        <fullName evidence="2">Uncharacterized protein</fullName>
    </submittedName>
</protein>
<keyword evidence="1" id="KW-1133">Transmembrane helix</keyword>
<dbReference type="EMBL" id="LNSV01000045">
    <property type="protein sequence ID" value="KUH37478.1"/>
    <property type="molecule type" value="Genomic_DNA"/>
</dbReference>
<feature type="transmembrane region" description="Helical" evidence="1">
    <location>
        <begin position="245"/>
        <end position="264"/>
    </location>
</feature>